<sequence>MKYVKQMKMRNFSCTPVMGSSAVQGMMNGHVGRPFNFIEVHSVRRSDQKSELRPLSGLDIPKFISGIDSDSDKEAADIGCGHQQMKFSAQQTFRFGKKKKKKICTDPSNCIKCIQKNINLEASQYTMDAYIEKERMMTAESRRKELSYVQLPQERKQMPILDDTRDDTILLRGPLDPERRMVIASGSRDPCIAGATVSRDPCMAAGAVSRDPCIAAATGVPDEEALLQVPLKYHSPHCNCAACKKKRYDDSLLAMDAQVILQNSLLQNTLSDTAGLVCVIL</sequence>
<evidence type="ECO:0000313" key="1">
    <source>
        <dbReference type="EMBL" id="GBL72899.1"/>
    </source>
</evidence>
<comment type="caution">
    <text evidence="1">The sequence shown here is derived from an EMBL/GenBank/DDBJ whole genome shotgun (WGS) entry which is preliminary data.</text>
</comment>
<organism evidence="1 2">
    <name type="scientific">Araneus ventricosus</name>
    <name type="common">Orbweaver spider</name>
    <name type="synonym">Epeira ventricosa</name>
    <dbReference type="NCBI Taxonomy" id="182803"/>
    <lineage>
        <taxon>Eukaryota</taxon>
        <taxon>Metazoa</taxon>
        <taxon>Ecdysozoa</taxon>
        <taxon>Arthropoda</taxon>
        <taxon>Chelicerata</taxon>
        <taxon>Arachnida</taxon>
        <taxon>Araneae</taxon>
        <taxon>Araneomorphae</taxon>
        <taxon>Entelegynae</taxon>
        <taxon>Araneoidea</taxon>
        <taxon>Araneidae</taxon>
        <taxon>Araneus</taxon>
    </lineage>
</organism>
<dbReference type="Proteomes" id="UP000499080">
    <property type="component" value="Unassembled WGS sequence"/>
</dbReference>
<accession>A0A4Y2A0K1</accession>
<name>A0A4Y2A0K1_ARAVE</name>
<dbReference type="OrthoDB" id="6436095at2759"/>
<dbReference type="EMBL" id="BGPR01000002">
    <property type="protein sequence ID" value="GBL72899.1"/>
    <property type="molecule type" value="Genomic_DNA"/>
</dbReference>
<proteinExistence type="predicted"/>
<protein>
    <submittedName>
        <fullName evidence="1">Uncharacterized protein</fullName>
    </submittedName>
</protein>
<reference evidence="1 2" key="1">
    <citation type="journal article" date="2019" name="Sci. Rep.">
        <title>Orb-weaving spider Araneus ventricosus genome elucidates the spidroin gene catalogue.</title>
        <authorList>
            <person name="Kono N."/>
            <person name="Nakamura H."/>
            <person name="Ohtoshi R."/>
            <person name="Moran D.A.P."/>
            <person name="Shinohara A."/>
            <person name="Yoshida Y."/>
            <person name="Fujiwara M."/>
            <person name="Mori M."/>
            <person name="Tomita M."/>
            <person name="Arakawa K."/>
        </authorList>
    </citation>
    <scope>NUCLEOTIDE SEQUENCE [LARGE SCALE GENOMIC DNA]</scope>
</reference>
<evidence type="ECO:0000313" key="2">
    <source>
        <dbReference type="Proteomes" id="UP000499080"/>
    </source>
</evidence>
<keyword evidence="2" id="KW-1185">Reference proteome</keyword>
<dbReference type="AlphaFoldDB" id="A0A4Y2A0K1"/>
<gene>
    <name evidence="1" type="ORF">AVEN_128087_1</name>
</gene>